<sequence>MEKCRKVGIIGAGAGWDKAPYDDPEWEFWSLNNLYRKLDTTKFSRWFELHDFECDKDGDYKRRKVYSYSNMSINDYMKAIADLNIPVYMQQKWGIIPKSRKFPFKAIMKRYGKYFGCSFAWMIGFILHENEKAAEKKVDTIGFWGVDLIGHEYLYQRPTTEYMIGLAKGRGIKIIIGKDSELLRMPFIYALDEDSDLIHLLYTNDMINQMVLWYQGFMVRAWNNDIGG</sequence>
<dbReference type="EMBL" id="MT141543">
    <property type="protein sequence ID" value="QJA65740.1"/>
    <property type="molecule type" value="Genomic_DNA"/>
</dbReference>
<evidence type="ECO:0000313" key="2">
    <source>
        <dbReference type="EMBL" id="QJA74436.1"/>
    </source>
</evidence>
<dbReference type="AlphaFoldDB" id="A0A6M3JWJ9"/>
<accession>A0A6M3JWJ9</accession>
<organism evidence="2">
    <name type="scientific">viral metagenome</name>
    <dbReference type="NCBI Taxonomy" id="1070528"/>
    <lineage>
        <taxon>unclassified sequences</taxon>
        <taxon>metagenomes</taxon>
        <taxon>organismal metagenomes</taxon>
    </lineage>
</organism>
<proteinExistence type="predicted"/>
<protein>
    <submittedName>
        <fullName evidence="2">Uncharacterized protein</fullName>
    </submittedName>
</protein>
<name>A0A6M3JWJ9_9ZZZZ</name>
<gene>
    <name evidence="2" type="ORF">MM415A02008_0005</name>
    <name evidence="1" type="ORF">MM415B00381_0053</name>
</gene>
<reference evidence="2" key="1">
    <citation type="submission" date="2020-03" db="EMBL/GenBank/DDBJ databases">
        <title>The deep terrestrial virosphere.</title>
        <authorList>
            <person name="Holmfeldt K."/>
            <person name="Nilsson E."/>
            <person name="Simone D."/>
            <person name="Lopez-Fernandez M."/>
            <person name="Wu X."/>
            <person name="de Brujin I."/>
            <person name="Lundin D."/>
            <person name="Andersson A."/>
            <person name="Bertilsson S."/>
            <person name="Dopson M."/>
        </authorList>
    </citation>
    <scope>NUCLEOTIDE SEQUENCE</scope>
    <source>
        <strain evidence="2">MM415A02008</strain>
        <strain evidence="1">MM415B00381</strain>
    </source>
</reference>
<evidence type="ECO:0000313" key="1">
    <source>
        <dbReference type="EMBL" id="QJA65740.1"/>
    </source>
</evidence>
<dbReference type="EMBL" id="MT142098">
    <property type="protein sequence ID" value="QJA74436.1"/>
    <property type="molecule type" value="Genomic_DNA"/>
</dbReference>